<comment type="caution">
    <text evidence="3">The sequence shown here is derived from an EMBL/GenBank/DDBJ whole genome shotgun (WGS) entry which is preliminary data.</text>
</comment>
<evidence type="ECO:0000256" key="1">
    <source>
        <dbReference type="ARBA" id="ARBA00022679"/>
    </source>
</evidence>
<feature type="non-terminal residue" evidence="3">
    <location>
        <position position="1"/>
    </location>
</feature>
<dbReference type="Pfam" id="PF08544">
    <property type="entry name" value="GHMP_kinases_C"/>
    <property type="match status" value="1"/>
</dbReference>
<organism evidence="3 4">
    <name type="scientific">Clostridium perfringens</name>
    <dbReference type="NCBI Taxonomy" id="1502"/>
    <lineage>
        <taxon>Bacteria</taxon>
        <taxon>Bacillati</taxon>
        <taxon>Bacillota</taxon>
        <taxon>Clostridia</taxon>
        <taxon>Eubacteriales</taxon>
        <taxon>Clostridiaceae</taxon>
        <taxon>Clostridium</taxon>
    </lineage>
</organism>
<evidence type="ECO:0000259" key="2">
    <source>
        <dbReference type="Pfam" id="PF08544"/>
    </source>
</evidence>
<dbReference type="AlphaFoldDB" id="A0AAW9J2A7"/>
<dbReference type="Proteomes" id="UP001289066">
    <property type="component" value="Unassembled WGS sequence"/>
</dbReference>
<protein>
    <submittedName>
        <fullName evidence="3">4-(Cytidine 5'-diphospho)-2-C-methyl-D-erythritol kinase</fullName>
    </submittedName>
</protein>
<dbReference type="Gene3D" id="3.30.70.890">
    <property type="entry name" value="GHMP kinase, C-terminal domain"/>
    <property type="match status" value="1"/>
</dbReference>
<feature type="domain" description="GHMP kinase C-terminal" evidence="2">
    <location>
        <begin position="2"/>
        <end position="32"/>
    </location>
</feature>
<name>A0AAW9J2A7_CLOPF</name>
<dbReference type="InterPro" id="IPR013750">
    <property type="entry name" value="GHMP_kinase_C_dom"/>
</dbReference>
<keyword evidence="1" id="KW-0808">Transferase</keyword>
<evidence type="ECO:0000313" key="3">
    <source>
        <dbReference type="EMBL" id="MDZ5034866.1"/>
    </source>
</evidence>
<dbReference type="InterPro" id="IPR036554">
    <property type="entry name" value="GHMP_kinase_C_sf"/>
</dbReference>
<sequence>TMMSGSGPTVFAFVDEMLKAQKCFEKLKEKYNDVFITRSI</sequence>
<accession>A0AAW9J2A7</accession>
<dbReference type="SUPFAM" id="SSF55060">
    <property type="entry name" value="GHMP Kinase, C-terminal domain"/>
    <property type="match status" value="1"/>
</dbReference>
<gene>
    <name evidence="3" type="ORF">GNF81_19440</name>
</gene>
<keyword evidence="3" id="KW-0418">Kinase</keyword>
<reference evidence="3" key="1">
    <citation type="submission" date="2019-11" db="EMBL/GenBank/DDBJ databases">
        <title>Characterization of Clostridium perfringens isolates from swine manure treated agricultural soils.</title>
        <authorList>
            <person name="Wushke S.T."/>
        </authorList>
    </citation>
    <scope>NUCLEOTIDE SEQUENCE</scope>
    <source>
        <strain evidence="3">X15</strain>
    </source>
</reference>
<dbReference type="EMBL" id="WNVG01001004">
    <property type="protein sequence ID" value="MDZ5034866.1"/>
    <property type="molecule type" value="Genomic_DNA"/>
</dbReference>
<dbReference type="GO" id="GO:0016301">
    <property type="term" value="F:kinase activity"/>
    <property type="evidence" value="ECO:0007669"/>
    <property type="project" value="UniProtKB-KW"/>
</dbReference>
<proteinExistence type="predicted"/>
<evidence type="ECO:0000313" key="4">
    <source>
        <dbReference type="Proteomes" id="UP001289066"/>
    </source>
</evidence>